<proteinExistence type="predicted"/>
<feature type="compositionally biased region" description="Polar residues" evidence="1">
    <location>
        <begin position="84"/>
        <end position="93"/>
    </location>
</feature>
<accession>A0ABD0SAD8</accession>
<gene>
    <name evidence="2" type="ORF">ABMA28_010311</name>
</gene>
<dbReference type="AlphaFoldDB" id="A0ABD0SAD8"/>
<sequence>MSDIKFSLEDLEGRTYRDLQQLAKSLGLPSNVKKIYLIQLIHAKKFRTPAEVEAIVHRVKLERRQMAQVRKRASKKKTFLQGAEISSTSNSLSPPIGHTPRRPGHIIMPCAEARHTIVKYPRQSLMRSTYIKKTYPPPKPASSDRVLRSFSLKPKQPNSLLSVFKNQNPMTLNEARMDILGQERTYPKTNVMATCMVRKHRPQIHSRSASLVEHLRGQLVPVTRMNSCPLPARRQRVLSGIYPIATQVTKETPKVNYEYIQSIGFRRSDGKLSHINALVQKAKIEPSRNIEMTIQDLINSNIESQTGNPVVPSLEYPNMSSVTDYGINYQRQSNQMEIPDRSYENQGVATVYYHKKIRAEQVNTQKRTIREDRFDEQLPKINEVFSKFSDVHRRDVTQPIYVQVSDESERILNYPTYVARTNNSTNMLESFYNFKNSFLVNQPLLQVATTTSTRCVYSTPVIASAVAHSSSVTDACNVSCNVAYAYPNDFKIDRFVAAGIQWLPAAFTRSFVHLLEFNTSDSSIERANYQEVGSSATIPEMVEDALEIISQDGDYMERIGMDVRVQCILCSWAGPRFILEYHIRKDHASLVLRSEQSEWNISFPLGCILRSQFWTSRVVAYQSTLYVVSMKYEDLDCYVALSALSSDPTPKTGYMTVYNKLTGEPHNWTGEIQPLSPNLPYYTETSCLKLDISRLDLIPNSANLKLVNKELVVRSPNKVIVGRPDLDDIHVTVFVKIFGAV</sequence>
<evidence type="ECO:0000313" key="3">
    <source>
        <dbReference type="Proteomes" id="UP001549921"/>
    </source>
</evidence>
<evidence type="ECO:0000313" key="2">
    <source>
        <dbReference type="EMBL" id="KAL0811031.1"/>
    </source>
</evidence>
<organism evidence="2 3">
    <name type="scientific">Loxostege sticticalis</name>
    <name type="common">Beet webworm moth</name>
    <dbReference type="NCBI Taxonomy" id="481309"/>
    <lineage>
        <taxon>Eukaryota</taxon>
        <taxon>Metazoa</taxon>
        <taxon>Ecdysozoa</taxon>
        <taxon>Arthropoda</taxon>
        <taxon>Hexapoda</taxon>
        <taxon>Insecta</taxon>
        <taxon>Pterygota</taxon>
        <taxon>Neoptera</taxon>
        <taxon>Endopterygota</taxon>
        <taxon>Lepidoptera</taxon>
        <taxon>Glossata</taxon>
        <taxon>Ditrysia</taxon>
        <taxon>Pyraloidea</taxon>
        <taxon>Crambidae</taxon>
        <taxon>Pyraustinae</taxon>
        <taxon>Loxostege</taxon>
    </lineage>
</organism>
<reference evidence="2 3" key="1">
    <citation type="submission" date="2024-06" db="EMBL/GenBank/DDBJ databases">
        <title>A chromosome-level genome assembly of beet webworm, Loxostege sticticalis.</title>
        <authorList>
            <person name="Zhang Y."/>
        </authorList>
    </citation>
    <scope>NUCLEOTIDE SEQUENCE [LARGE SCALE GENOMIC DNA]</scope>
    <source>
        <strain evidence="2">AQ028</strain>
        <tissue evidence="2">Male pupae</tissue>
    </source>
</reference>
<feature type="region of interest" description="Disordered" evidence="1">
    <location>
        <begin position="78"/>
        <end position="103"/>
    </location>
</feature>
<protein>
    <recommendedName>
        <fullName evidence="4">SAP domain-containing protein</fullName>
    </recommendedName>
</protein>
<name>A0ABD0SAD8_LOXSC</name>
<evidence type="ECO:0008006" key="4">
    <source>
        <dbReference type="Google" id="ProtNLM"/>
    </source>
</evidence>
<evidence type="ECO:0000256" key="1">
    <source>
        <dbReference type="SAM" id="MobiDB-lite"/>
    </source>
</evidence>
<dbReference type="EMBL" id="JBEDNZ010000025">
    <property type="protein sequence ID" value="KAL0811031.1"/>
    <property type="molecule type" value="Genomic_DNA"/>
</dbReference>
<dbReference type="Proteomes" id="UP001549921">
    <property type="component" value="Unassembled WGS sequence"/>
</dbReference>
<comment type="caution">
    <text evidence="2">The sequence shown here is derived from an EMBL/GenBank/DDBJ whole genome shotgun (WGS) entry which is preliminary data.</text>
</comment>